<dbReference type="EMBL" id="CP002059">
    <property type="protein sequence ID" value="ADI62836.1"/>
    <property type="molecule type" value="Genomic_DNA"/>
</dbReference>
<evidence type="ECO:0000313" key="2">
    <source>
        <dbReference type="Proteomes" id="UP000001511"/>
    </source>
</evidence>
<dbReference type="Proteomes" id="UP000001511">
    <property type="component" value="Chromosome"/>
</dbReference>
<protein>
    <submittedName>
        <fullName evidence="1">Uncharacterized protein</fullName>
    </submittedName>
</protein>
<gene>
    <name evidence="1" type="ordered locus">Aazo_0212</name>
</gene>
<name>D7DYL3_NOSA0</name>
<dbReference type="HOGENOM" id="CLU_3273547_0_0_3"/>
<reference evidence="1 2" key="1">
    <citation type="journal article" date="2010" name="PLoS ONE">
        <title>Genome erosion in a nitrogen-fixing vertically transmitted endosymbiotic multicellular cyanobacterium.</title>
        <authorList>
            <person name="Ran L."/>
            <person name="Larsson J."/>
            <person name="Vigil-Stenman T."/>
            <person name="Nylander J.A."/>
            <person name="Ininbergs K."/>
            <person name="Zheng W.W."/>
            <person name="Lapidus A."/>
            <person name="Lowry S."/>
            <person name="Haselkorn R."/>
            <person name="Bergman B."/>
        </authorList>
    </citation>
    <scope>NUCLEOTIDE SEQUENCE [LARGE SCALE GENOMIC DNA]</scope>
    <source>
        <strain evidence="1 2">0708</strain>
    </source>
</reference>
<dbReference type="AlphaFoldDB" id="D7DYL3"/>
<dbReference type="RefSeq" id="WP_013189856.1">
    <property type="nucleotide sequence ID" value="NC_014248.1"/>
</dbReference>
<sequence>MGVEKAIQADETTATAWINQQLVALGMSKLPSEEIIMNIAQ</sequence>
<dbReference type="KEGG" id="naz:Aazo_0212"/>
<accession>D7DYL3</accession>
<evidence type="ECO:0000313" key="1">
    <source>
        <dbReference type="EMBL" id="ADI62836.1"/>
    </source>
</evidence>
<keyword evidence="2" id="KW-1185">Reference proteome</keyword>
<organism evidence="1 2">
    <name type="scientific">Nostoc azollae (strain 0708)</name>
    <name type="common">Anabaena azollae (strain 0708)</name>
    <dbReference type="NCBI Taxonomy" id="551115"/>
    <lineage>
        <taxon>Bacteria</taxon>
        <taxon>Bacillati</taxon>
        <taxon>Cyanobacteriota</taxon>
        <taxon>Cyanophyceae</taxon>
        <taxon>Nostocales</taxon>
        <taxon>Nostocaceae</taxon>
        <taxon>Trichormus</taxon>
    </lineage>
</organism>
<proteinExistence type="predicted"/>